<dbReference type="SMART" id="SM01313">
    <property type="entry name" value="Sec3-PIP2_bind"/>
    <property type="match status" value="1"/>
</dbReference>
<sequence>MAAIRASLQRELFQPDDERLMAVINVVKSGKKKKKDSTFLCLAVTTNQPITVRLYQVKSDKGDVFKKKSTWLLRQVRQVNGINPRKQTGEFELLIDKVFRWTATNVAEKDPFIKQLWKLSNRYLPVQKPEFVNVPIPEEEFSAEPTLTIVPGEDDSNGQPEDSLADYQPVSAKEEADFRRLLTRCNMTIGQADAFADQLSRELSVLDGANIQAIMGSEQAVLDLMNLIDASLEEADRLEAELVGFDQLLSHVRENVEMMEEKDSLSHVETNNRKKLMEHLRLMVAALELSAEDEKVLMEGRLADPASINRCTRAAQELQRCLQPKVPAGMNHMKAYKEQLARCQQLSDKFAEKFIAHITALFQNLIELREELPSGQWHNLALPKQSQRQHALLPFAELVMWIKLARPEVYKVAIDRYITYTKELYKRDLEQFFEQLKVELTQIGADRRSSAGGQSRIVHERSGSAGGLDLGASDHDSFVKLIETMLCEIEPVVSSEQKFCVRFFHISSDIMATLDTQSTGSADSGGSGHPVRHLEKQFNEQVRNILNQLFRPLDAHLRDFVENCEKINPVAVMILLVRLSKKVLSVQDAGSYIAVILGTLVVLVKRRFDLFMEQQVQSLSDVRLPKKTRVGVLDTLRRFRAVAMEAEGAFKDSERRADVDRWYPQLVNAVCQGIEKAAVDPHSKSPAAVVRFENYHQLYSDVSALKIACLENARKNIRKAYQDSMASYVKEYMGRPLERLQTYFDQVERCIQQGMKAEEVGYQQQFSKQELRRVISSYPGKEVKKGLDQLYRKVEKHLMDGSPLLQVVWRDMQDEFLQQLKHYDQLMGACYPNSKTDLEFSIQDVLQYFSEIAQQH</sequence>
<dbReference type="InterPro" id="IPR019160">
    <property type="entry name" value="Sec3_CC"/>
</dbReference>
<dbReference type="Gene3D" id="2.30.29.90">
    <property type="match status" value="1"/>
</dbReference>
<name>A0A914V0T4_9BILA</name>
<keyword evidence="2" id="KW-0813">Transport</keyword>
<dbReference type="PANTHER" id="PTHR16092">
    <property type="entry name" value="SEC3/SYNTAXIN-RELATED"/>
    <property type="match status" value="1"/>
</dbReference>
<dbReference type="GO" id="GO:0005546">
    <property type="term" value="F:phosphatidylinositol-4,5-bisphosphate binding"/>
    <property type="evidence" value="ECO:0007669"/>
    <property type="project" value="TreeGrafter"/>
</dbReference>
<dbReference type="PANTHER" id="PTHR16092:SF14">
    <property type="entry name" value="EXOCYST COMPLEX COMPONENT 1 ISOFORM X1"/>
    <property type="match status" value="1"/>
</dbReference>
<dbReference type="Proteomes" id="UP000887566">
    <property type="component" value="Unplaced"/>
</dbReference>
<reference evidence="7" key="1">
    <citation type="submission" date="2022-11" db="UniProtKB">
        <authorList>
            <consortium name="WormBaseParasite"/>
        </authorList>
    </citation>
    <scope>IDENTIFICATION</scope>
</reference>
<evidence type="ECO:0000259" key="5">
    <source>
        <dbReference type="SMART" id="SM01313"/>
    </source>
</evidence>
<organism evidence="6 7">
    <name type="scientific">Plectus sambesii</name>
    <dbReference type="NCBI Taxonomy" id="2011161"/>
    <lineage>
        <taxon>Eukaryota</taxon>
        <taxon>Metazoa</taxon>
        <taxon>Ecdysozoa</taxon>
        <taxon>Nematoda</taxon>
        <taxon>Chromadorea</taxon>
        <taxon>Plectida</taxon>
        <taxon>Plectina</taxon>
        <taxon>Plectoidea</taxon>
        <taxon>Plectidae</taxon>
        <taxon>Plectus</taxon>
    </lineage>
</organism>
<dbReference type="Pfam" id="PF09763">
    <property type="entry name" value="Sec3_CC"/>
    <property type="match status" value="1"/>
</dbReference>
<comment type="similarity">
    <text evidence="1">Belongs to the SEC3 family.</text>
</comment>
<dbReference type="WBParaSite" id="PSAMB.scaffold1427size31646.g12968.t1">
    <property type="protein sequence ID" value="PSAMB.scaffold1427size31646.g12968.t1"/>
    <property type="gene ID" value="PSAMB.scaffold1427size31646.g12968"/>
</dbReference>
<dbReference type="GO" id="GO:0006887">
    <property type="term" value="P:exocytosis"/>
    <property type="evidence" value="ECO:0007669"/>
    <property type="project" value="UniProtKB-KW"/>
</dbReference>
<evidence type="ECO:0000256" key="3">
    <source>
        <dbReference type="ARBA" id="ARBA00022483"/>
    </source>
</evidence>
<dbReference type="FunFam" id="2.30.29.90:FF:000008">
    <property type="entry name" value="Exocyst complex component 1"/>
    <property type="match status" value="1"/>
</dbReference>
<dbReference type="GO" id="GO:0006893">
    <property type="term" value="P:Golgi to plasma membrane transport"/>
    <property type="evidence" value="ECO:0007669"/>
    <property type="project" value="TreeGrafter"/>
</dbReference>
<dbReference type="GO" id="GO:0005886">
    <property type="term" value="C:plasma membrane"/>
    <property type="evidence" value="ECO:0007669"/>
    <property type="project" value="TreeGrafter"/>
</dbReference>
<evidence type="ECO:0000256" key="1">
    <source>
        <dbReference type="ARBA" id="ARBA00006518"/>
    </source>
</evidence>
<evidence type="ECO:0000313" key="6">
    <source>
        <dbReference type="Proteomes" id="UP000887566"/>
    </source>
</evidence>
<evidence type="ECO:0000256" key="2">
    <source>
        <dbReference type="ARBA" id="ARBA00022448"/>
    </source>
</evidence>
<evidence type="ECO:0000256" key="4">
    <source>
        <dbReference type="ARBA" id="ARBA00023054"/>
    </source>
</evidence>
<keyword evidence="6" id="KW-1185">Reference proteome</keyword>
<dbReference type="Pfam" id="PF20654">
    <property type="entry name" value="Sec3_C-term"/>
    <property type="match status" value="1"/>
</dbReference>
<dbReference type="CDD" id="cd14683">
    <property type="entry name" value="PH-EXOC1"/>
    <property type="match status" value="1"/>
</dbReference>
<feature type="domain" description="Exocyst complex component Sec3 PIP2-binding N-terminal" evidence="5">
    <location>
        <begin position="33"/>
        <end position="123"/>
    </location>
</feature>
<dbReference type="InterPro" id="IPR028258">
    <property type="entry name" value="Sec3-PIP2_bind"/>
</dbReference>
<evidence type="ECO:0000313" key="7">
    <source>
        <dbReference type="WBParaSite" id="PSAMB.scaffold1427size31646.g12968.t1"/>
    </source>
</evidence>
<dbReference type="GO" id="GO:0000145">
    <property type="term" value="C:exocyst"/>
    <property type="evidence" value="ECO:0007669"/>
    <property type="project" value="InterPro"/>
</dbReference>
<keyword evidence="4" id="KW-0175">Coiled coil</keyword>
<accession>A0A914V0T4</accession>
<keyword evidence="3" id="KW-0268">Exocytosis</keyword>
<proteinExistence type="inferred from homology"/>
<dbReference type="InterPro" id="IPR048628">
    <property type="entry name" value="Sec3_C"/>
</dbReference>
<dbReference type="AlphaFoldDB" id="A0A914V0T4"/>
<dbReference type="Pfam" id="PF15277">
    <property type="entry name" value="Sec3-PIP2_bind"/>
    <property type="match status" value="1"/>
</dbReference>
<protein>
    <submittedName>
        <fullName evidence="7">Exocyst complex component Sec3 PIP2-binding N-terminal domain-containing protein</fullName>
    </submittedName>
</protein>